<keyword evidence="4 11" id="KW-0812">Transmembrane</keyword>
<evidence type="ECO:0000256" key="12">
    <source>
        <dbReference type="SAM" id="MobiDB-lite"/>
    </source>
</evidence>
<dbReference type="GO" id="GO:0005524">
    <property type="term" value="F:ATP binding"/>
    <property type="evidence" value="ECO:0007669"/>
    <property type="project" value="UniProtKB-UniRule"/>
</dbReference>
<dbReference type="PANTHER" id="PTHR30042:SF2">
    <property type="entry name" value="POTASSIUM-TRANSPORTING ATPASE KDPC SUBUNIT"/>
    <property type="match status" value="1"/>
</dbReference>
<keyword evidence="3 11" id="KW-0633">Potassium transport</keyword>
<keyword evidence="7 11" id="KW-0630">Potassium</keyword>
<evidence type="ECO:0000256" key="8">
    <source>
        <dbReference type="ARBA" id="ARBA00022989"/>
    </source>
</evidence>
<dbReference type="OrthoDB" id="9788285at2"/>
<keyword evidence="10 11" id="KW-0472">Membrane</keyword>
<evidence type="ECO:0000256" key="2">
    <source>
        <dbReference type="ARBA" id="ARBA00022475"/>
    </source>
</evidence>
<evidence type="ECO:0000256" key="7">
    <source>
        <dbReference type="ARBA" id="ARBA00022958"/>
    </source>
</evidence>
<dbReference type="AlphaFoldDB" id="A0A5D0UEB5"/>
<reference evidence="13 14" key="1">
    <citation type="submission" date="2019-08" db="EMBL/GenBank/DDBJ databases">
        <title>Actinomadura sp. nov. CYP1-5 isolated from mountain soil.</title>
        <authorList>
            <person name="Songsumanus A."/>
            <person name="Kuncharoen N."/>
            <person name="Kudo T."/>
            <person name="Yuki M."/>
            <person name="Igarashi Y."/>
            <person name="Tanasupawat S."/>
        </authorList>
    </citation>
    <scope>NUCLEOTIDE SEQUENCE [LARGE SCALE GENOMIC DNA]</scope>
    <source>
        <strain evidence="13 14">GKU157</strain>
    </source>
</reference>
<comment type="subcellular location">
    <subcellularLocation>
        <location evidence="11">Cell membrane</location>
        <topology evidence="11">Single-pass membrane protein</topology>
    </subcellularLocation>
</comment>
<dbReference type="Proteomes" id="UP000322634">
    <property type="component" value="Unassembled WGS sequence"/>
</dbReference>
<gene>
    <name evidence="11" type="primary">kdpC</name>
    <name evidence="13" type="ORF">FXF65_12450</name>
</gene>
<accession>A0A5D0UEB5</accession>
<dbReference type="RefSeq" id="WP_148349911.1">
    <property type="nucleotide sequence ID" value="NZ_JBHSBF010000025.1"/>
</dbReference>
<feature type="region of interest" description="Disordered" evidence="12">
    <location>
        <begin position="79"/>
        <end position="104"/>
    </location>
</feature>
<keyword evidence="14" id="KW-1185">Reference proteome</keyword>
<protein>
    <recommendedName>
        <fullName evidence="11">Potassium-transporting ATPase KdpC subunit</fullName>
    </recommendedName>
    <alternativeName>
        <fullName evidence="11">ATP phosphohydrolase [potassium-transporting] C chain</fullName>
    </alternativeName>
    <alternativeName>
        <fullName evidence="11">Potassium-binding and translocating subunit C</fullName>
    </alternativeName>
    <alternativeName>
        <fullName evidence="11">Potassium-translocating ATPase C chain</fullName>
    </alternativeName>
</protein>
<proteinExistence type="inferred from homology"/>
<evidence type="ECO:0000256" key="5">
    <source>
        <dbReference type="ARBA" id="ARBA00022741"/>
    </source>
</evidence>
<keyword evidence="2 11" id="KW-1003">Cell membrane</keyword>
<comment type="caution">
    <text evidence="13">The sequence shown here is derived from an EMBL/GenBank/DDBJ whole genome shotgun (WGS) entry which is preliminary data.</text>
</comment>
<organism evidence="13 14">
    <name type="scientific">Actinomadura syzygii</name>
    <dbReference type="NCBI Taxonomy" id="1427538"/>
    <lineage>
        <taxon>Bacteria</taxon>
        <taxon>Bacillati</taxon>
        <taxon>Actinomycetota</taxon>
        <taxon>Actinomycetes</taxon>
        <taxon>Streptosporangiales</taxon>
        <taxon>Thermomonosporaceae</taxon>
        <taxon>Actinomadura</taxon>
    </lineage>
</organism>
<evidence type="ECO:0000313" key="14">
    <source>
        <dbReference type="Proteomes" id="UP000322634"/>
    </source>
</evidence>
<evidence type="ECO:0000256" key="6">
    <source>
        <dbReference type="ARBA" id="ARBA00022840"/>
    </source>
</evidence>
<evidence type="ECO:0000256" key="10">
    <source>
        <dbReference type="ARBA" id="ARBA00023136"/>
    </source>
</evidence>
<dbReference type="GO" id="GO:0008556">
    <property type="term" value="F:P-type potassium transmembrane transporter activity"/>
    <property type="evidence" value="ECO:0007669"/>
    <property type="project" value="InterPro"/>
</dbReference>
<evidence type="ECO:0000256" key="4">
    <source>
        <dbReference type="ARBA" id="ARBA00022692"/>
    </source>
</evidence>
<comment type="subunit">
    <text evidence="11">The system is composed of three essential subunits: KdpA, KdpB and KdpC.</text>
</comment>
<keyword evidence="1 11" id="KW-0813">Transport</keyword>
<comment type="similarity">
    <text evidence="11">Belongs to the KdpC family.</text>
</comment>
<evidence type="ECO:0000256" key="11">
    <source>
        <dbReference type="HAMAP-Rule" id="MF_00276"/>
    </source>
</evidence>
<dbReference type="HAMAP" id="MF_00276">
    <property type="entry name" value="KdpC"/>
    <property type="match status" value="1"/>
</dbReference>
<keyword evidence="6 11" id="KW-0067">ATP-binding</keyword>
<keyword evidence="8 11" id="KW-1133">Transmembrane helix</keyword>
<dbReference type="GO" id="GO:0005886">
    <property type="term" value="C:plasma membrane"/>
    <property type="evidence" value="ECO:0007669"/>
    <property type="project" value="UniProtKB-SubCell"/>
</dbReference>
<comment type="function">
    <text evidence="11">Part of the high-affinity ATP-driven potassium transport (or Kdp) system, which catalyzes the hydrolysis of ATP coupled with the electrogenic transport of potassium into the cytoplasm. This subunit acts as a catalytic chaperone that increases the ATP-binding affinity of the ATP-hydrolyzing subunit KdpB by the formation of a transient KdpB/KdpC/ATP ternary complex.</text>
</comment>
<evidence type="ECO:0000256" key="1">
    <source>
        <dbReference type="ARBA" id="ARBA00022448"/>
    </source>
</evidence>
<keyword evidence="5 11" id="KW-0547">Nucleotide-binding</keyword>
<keyword evidence="9 11" id="KW-0406">Ion transport</keyword>
<sequence>MFNLSWVRRHLAAVRALLVFTVVLGVLYPLAVFGVAQLPGLHGKAEGSLVTSEGRTVGSALIGQSFTDKDGNPLKQYFQSRPSNAGDGYDPTATSASNLGPEDIVDTLPDPKLLAAGKEDENAKQSLLTQVCERSKSIGELDGVSGARPFCAPSGVGAVLAVFGERTTGGDVPHPTRVVSLNEQEGVVRAPFVAAYKGVRVELARYGEDYATGLVVPVRGDAPADPAVPPDAVTASGSGLDPHISPAYARLQTARVATARGIPSARVAELVKQHTGGRAVGFMGEPAVNVLELNLALDRQFPFRDRP</sequence>
<dbReference type="PANTHER" id="PTHR30042">
    <property type="entry name" value="POTASSIUM-TRANSPORTING ATPASE C CHAIN"/>
    <property type="match status" value="1"/>
</dbReference>
<dbReference type="InterPro" id="IPR003820">
    <property type="entry name" value="KdpC"/>
</dbReference>
<feature type="transmembrane region" description="Helical" evidence="11">
    <location>
        <begin position="12"/>
        <end position="36"/>
    </location>
</feature>
<evidence type="ECO:0000313" key="13">
    <source>
        <dbReference type="EMBL" id="TYC16116.1"/>
    </source>
</evidence>
<dbReference type="EMBL" id="VSFF01000004">
    <property type="protein sequence ID" value="TYC16116.1"/>
    <property type="molecule type" value="Genomic_DNA"/>
</dbReference>
<dbReference type="Pfam" id="PF02669">
    <property type="entry name" value="KdpC"/>
    <property type="match status" value="2"/>
</dbReference>
<evidence type="ECO:0000256" key="3">
    <source>
        <dbReference type="ARBA" id="ARBA00022538"/>
    </source>
</evidence>
<name>A0A5D0UEB5_9ACTN</name>
<evidence type="ECO:0000256" key="9">
    <source>
        <dbReference type="ARBA" id="ARBA00023065"/>
    </source>
</evidence>